<gene>
    <name evidence="1" type="ORF">PXEA_LOCUS37827</name>
</gene>
<protein>
    <submittedName>
        <fullName evidence="1">Uncharacterized protein</fullName>
    </submittedName>
</protein>
<reference evidence="1" key="1">
    <citation type="submission" date="2018-11" db="EMBL/GenBank/DDBJ databases">
        <authorList>
            <consortium name="Pathogen Informatics"/>
        </authorList>
    </citation>
    <scope>NUCLEOTIDE SEQUENCE</scope>
</reference>
<evidence type="ECO:0000313" key="1">
    <source>
        <dbReference type="EMBL" id="VEL44387.1"/>
    </source>
</evidence>
<dbReference type="Proteomes" id="UP000784294">
    <property type="component" value="Unassembled WGS sequence"/>
</dbReference>
<proteinExistence type="predicted"/>
<dbReference type="EMBL" id="CAAALY010297244">
    <property type="protein sequence ID" value="VEL44387.1"/>
    <property type="molecule type" value="Genomic_DNA"/>
</dbReference>
<dbReference type="AlphaFoldDB" id="A0A3S5C9N0"/>
<evidence type="ECO:0000313" key="2">
    <source>
        <dbReference type="Proteomes" id="UP000784294"/>
    </source>
</evidence>
<keyword evidence="2" id="KW-1185">Reference proteome</keyword>
<sequence>MVRMPNEDKLHAHVMLLKSVGKLPIQYTFASGYGILAGSARQRFGVCDATKIFGVRPHLAQPLHPHCADLPCQKITLIIITPHRRDQTLLYLHSVDMSECRPDFAIWLVCVSVSHTKQPPLPIHHCHRPSVG</sequence>
<organism evidence="1 2">
    <name type="scientific">Protopolystoma xenopodis</name>
    <dbReference type="NCBI Taxonomy" id="117903"/>
    <lineage>
        <taxon>Eukaryota</taxon>
        <taxon>Metazoa</taxon>
        <taxon>Spiralia</taxon>
        <taxon>Lophotrochozoa</taxon>
        <taxon>Platyhelminthes</taxon>
        <taxon>Monogenea</taxon>
        <taxon>Polyopisthocotylea</taxon>
        <taxon>Polystomatidea</taxon>
        <taxon>Polystomatidae</taxon>
        <taxon>Protopolystoma</taxon>
    </lineage>
</organism>
<name>A0A3S5C9N0_9PLAT</name>
<accession>A0A3S5C9N0</accession>
<comment type="caution">
    <text evidence="1">The sequence shown here is derived from an EMBL/GenBank/DDBJ whole genome shotgun (WGS) entry which is preliminary data.</text>
</comment>